<gene>
    <name evidence="11" type="primary">LEUTX</name>
</gene>
<comment type="similarity">
    <text evidence="2">Belongs to the EMX homeobox family.</text>
</comment>
<protein>
    <submittedName>
        <fullName evidence="11">Paired-like homeodomain transcription factor LEUTX</fullName>
    </submittedName>
</protein>
<keyword evidence="4 6" id="KW-0371">Homeobox</keyword>
<dbReference type="Proteomes" id="UP001652624">
    <property type="component" value="Chromosome 2"/>
</dbReference>
<dbReference type="PROSITE" id="PS50071">
    <property type="entry name" value="HOMEOBOX_2"/>
    <property type="match status" value="1"/>
</dbReference>
<keyword evidence="3 6" id="KW-0238">DNA-binding</keyword>
<dbReference type="Gene3D" id="1.10.10.60">
    <property type="entry name" value="Homeodomain-like"/>
    <property type="match status" value="1"/>
</dbReference>
<name>A0ABM3VVD5_ERIEU</name>
<dbReference type="PROSITE" id="PS00027">
    <property type="entry name" value="HOMEOBOX_1"/>
    <property type="match status" value="1"/>
</dbReference>
<sequence length="210" mass="24726">MTSRSRSNPVQSCGNRPTHPIVPARRWRTKFSPEQLYILTKVFEKTKYPDLSKIMVLVIWTKLTKKVIQNWFRNQRVKRRRKQQQNLLRPSDPMLMNSEVEMTEEECGDDDEEEVKEKEEKLMEDKKMEEKEELVEKEGMEEKNKAEEGDLETPESCQLDSADFWDNLLRDSEDFIARCFLSDAAAAEDFSSLYQYLFSENPALLVDTKG</sequence>
<dbReference type="SUPFAM" id="SSF46689">
    <property type="entry name" value="Homeodomain-like"/>
    <property type="match status" value="1"/>
</dbReference>
<keyword evidence="10" id="KW-1185">Reference proteome</keyword>
<evidence type="ECO:0000256" key="6">
    <source>
        <dbReference type="PROSITE-ProRule" id="PRU00108"/>
    </source>
</evidence>
<evidence type="ECO:0000256" key="5">
    <source>
        <dbReference type="ARBA" id="ARBA00023242"/>
    </source>
</evidence>
<evidence type="ECO:0000256" key="4">
    <source>
        <dbReference type="ARBA" id="ARBA00023155"/>
    </source>
</evidence>
<dbReference type="RefSeq" id="XP_060028289.1">
    <property type="nucleotide sequence ID" value="XM_060172306.1"/>
</dbReference>
<dbReference type="PANTHER" id="PTHR24339:SF28">
    <property type="entry name" value="E5-RELATED"/>
    <property type="match status" value="1"/>
</dbReference>
<dbReference type="Pfam" id="PF00046">
    <property type="entry name" value="Homeodomain"/>
    <property type="match status" value="1"/>
</dbReference>
<feature type="domain" description="Homeobox" evidence="9">
    <location>
        <begin position="22"/>
        <end position="82"/>
    </location>
</feature>
<comment type="subcellular location">
    <subcellularLocation>
        <location evidence="1 6 7">Nucleus</location>
    </subcellularLocation>
</comment>
<evidence type="ECO:0000313" key="11">
    <source>
        <dbReference type="RefSeq" id="XP_060028289.1"/>
    </source>
</evidence>
<accession>A0ABM3VVD5</accession>
<feature type="compositionally biased region" description="Basic and acidic residues" evidence="8">
    <location>
        <begin position="115"/>
        <end position="148"/>
    </location>
</feature>
<dbReference type="InterPro" id="IPR001356">
    <property type="entry name" value="HD"/>
</dbReference>
<feature type="DNA-binding region" description="Homeobox" evidence="6">
    <location>
        <begin position="24"/>
        <end position="83"/>
    </location>
</feature>
<reference evidence="10" key="1">
    <citation type="submission" date="2025-05" db="UniProtKB">
        <authorList>
            <consortium name="RefSeq"/>
        </authorList>
    </citation>
    <scope>NUCLEOTIDE SEQUENCE [LARGE SCALE GENOMIC DNA]</scope>
</reference>
<reference evidence="11" key="2">
    <citation type="submission" date="2025-08" db="UniProtKB">
        <authorList>
            <consortium name="RefSeq"/>
        </authorList>
    </citation>
    <scope>IDENTIFICATION</scope>
</reference>
<feature type="compositionally biased region" description="Acidic residues" evidence="8">
    <location>
        <begin position="101"/>
        <end position="114"/>
    </location>
</feature>
<organism evidence="10 11">
    <name type="scientific">Erinaceus europaeus</name>
    <name type="common">Western European hedgehog</name>
    <dbReference type="NCBI Taxonomy" id="9365"/>
    <lineage>
        <taxon>Eukaryota</taxon>
        <taxon>Metazoa</taxon>
        <taxon>Chordata</taxon>
        <taxon>Craniata</taxon>
        <taxon>Vertebrata</taxon>
        <taxon>Euteleostomi</taxon>
        <taxon>Mammalia</taxon>
        <taxon>Eutheria</taxon>
        <taxon>Laurasiatheria</taxon>
        <taxon>Eulipotyphla</taxon>
        <taxon>Erinaceidae</taxon>
        <taxon>Erinaceinae</taxon>
        <taxon>Erinaceus</taxon>
    </lineage>
</organism>
<feature type="region of interest" description="Disordered" evidence="8">
    <location>
        <begin position="82"/>
        <end position="157"/>
    </location>
</feature>
<evidence type="ECO:0000256" key="2">
    <source>
        <dbReference type="ARBA" id="ARBA00007397"/>
    </source>
</evidence>
<dbReference type="InterPro" id="IPR009057">
    <property type="entry name" value="Homeodomain-like_sf"/>
</dbReference>
<evidence type="ECO:0000256" key="3">
    <source>
        <dbReference type="ARBA" id="ARBA00023125"/>
    </source>
</evidence>
<evidence type="ECO:0000256" key="1">
    <source>
        <dbReference type="ARBA" id="ARBA00004123"/>
    </source>
</evidence>
<proteinExistence type="inferred from homology"/>
<dbReference type="PANTHER" id="PTHR24339">
    <property type="entry name" value="HOMEOBOX PROTEIN EMX-RELATED"/>
    <property type="match status" value="1"/>
</dbReference>
<evidence type="ECO:0000259" key="9">
    <source>
        <dbReference type="PROSITE" id="PS50071"/>
    </source>
</evidence>
<keyword evidence="5 6" id="KW-0539">Nucleus</keyword>
<dbReference type="GeneID" id="132532990"/>
<dbReference type="InterPro" id="IPR050877">
    <property type="entry name" value="EMX-VAX-Noto_Homeobox_TFs"/>
</dbReference>
<dbReference type="CDD" id="cd00086">
    <property type="entry name" value="homeodomain"/>
    <property type="match status" value="1"/>
</dbReference>
<evidence type="ECO:0000256" key="8">
    <source>
        <dbReference type="SAM" id="MobiDB-lite"/>
    </source>
</evidence>
<feature type="compositionally biased region" description="Polar residues" evidence="8">
    <location>
        <begin position="1"/>
        <end position="15"/>
    </location>
</feature>
<evidence type="ECO:0000313" key="10">
    <source>
        <dbReference type="Proteomes" id="UP001652624"/>
    </source>
</evidence>
<feature type="region of interest" description="Disordered" evidence="8">
    <location>
        <begin position="1"/>
        <end position="21"/>
    </location>
</feature>
<dbReference type="SMART" id="SM00389">
    <property type="entry name" value="HOX"/>
    <property type="match status" value="1"/>
</dbReference>
<evidence type="ECO:0000256" key="7">
    <source>
        <dbReference type="RuleBase" id="RU000682"/>
    </source>
</evidence>
<dbReference type="InterPro" id="IPR017970">
    <property type="entry name" value="Homeobox_CS"/>
</dbReference>